<comment type="caution">
    <text evidence="16">The sequence shown here is derived from an EMBL/GenBank/DDBJ whole genome shotgun (WGS) entry which is preliminary data.</text>
</comment>
<dbReference type="GO" id="GO:0005506">
    <property type="term" value="F:iron ion binding"/>
    <property type="evidence" value="ECO:0007669"/>
    <property type="project" value="InterPro"/>
</dbReference>
<dbReference type="GO" id="GO:0016020">
    <property type="term" value="C:membrane"/>
    <property type="evidence" value="ECO:0007669"/>
    <property type="project" value="UniProtKB-SubCell"/>
</dbReference>
<dbReference type="Pfam" id="PF00067">
    <property type="entry name" value="p450"/>
    <property type="match status" value="1"/>
</dbReference>
<evidence type="ECO:0000256" key="13">
    <source>
        <dbReference type="PIRSR" id="PIRSR602403-1"/>
    </source>
</evidence>
<dbReference type="Gene3D" id="1.10.630.10">
    <property type="entry name" value="Cytochrome P450"/>
    <property type="match status" value="1"/>
</dbReference>
<keyword evidence="10 13" id="KW-0408">Iron</keyword>
<evidence type="ECO:0000256" key="8">
    <source>
        <dbReference type="ARBA" id="ARBA00022989"/>
    </source>
</evidence>
<dbReference type="GO" id="GO:0004497">
    <property type="term" value="F:monooxygenase activity"/>
    <property type="evidence" value="ECO:0007669"/>
    <property type="project" value="UniProtKB-KW"/>
</dbReference>
<keyword evidence="9" id="KW-0560">Oxidoreductase</keyword>
<dbReference type="PANTHER" id="PTHR24305">
    <property type="entry name" value="CYTOCHROME P450"/>
    <property type="match status" value="1"/>
</dbReference>
<accession>A0A8H6YM50</accession>
<dbReference type="EMBL" id="JACAZH010000008">
    <property type="protein sequence ID" value="KAF7361544.1"/>
    <property type="molecule type" value="Genomic_DNA"/>
</dbReference>
<dbReference type="OrthoDB" id="1470350at2759"/>
<dbReference type="InterPro" id="IPR001128">
    <property type="entry name" value="Cyt_P450"/>
</dbReference>
<comment type="cofactor">
    <cofactor evidence="1 13">
        <name>heme</name>
        <dbReference type="ChEBI" id="CHEBI:30413"/>
    </cofactor>
</comment>
<evidence type="ECO:0008006" key="18">
    <source>
        <dbReference type="Google" id="ProtNLM"/>
    </source>
</evidence>
<dbReference type="SUPFAM" id="SSF48264">
    <property type="entry name" value="Cytochrome P450"/>
    <property type="match status" value="1"/>
</dbReference>
<dbReference type="GO" id="GO:0016705">
    <property type="term" value="F:oxidoreductase activity, acting on paired donors, with incorporation or reduction of molecular oxygen"/>
    <property type="evidence" value="ECO:0007669"/>
    <property type="project" value="InterPro"/>
</dbReference>
<dbReference type="Proteomes" id="UP000623467">
    <property type="component" value="Unassembled WGS sequence"/>
</dbReference>
<name>A0A8H6YM50_9AGAR</name>
<keyword evidence="8 15" id="KW-1133">Transmembrane helix</keyword>
<organism evidence="16 17">
    <name type="scientific">Mycena sanguinolenta</name>
    <dbReference type="NCBI Taxonomy" id="230812"/>
    <lineage>
        <taxon>Eukaryota</taxon>
        <taxon>Fungi</taxon>
        <taxon>Dikarya</taxon>
        <taxon>Basidiomycota</taxon>
        <taxon>Agaricomycotina</taxon>
        <taxon>Agaricomycetes</taxon>
        <taxon>Agaricomycetidae</taxon>
        <taxon>Agaricales</taxon>
        <taxon>Marasmiineae</taxon>
        <taxon>Mycenaceae</taxon>
        <taxon>Mycena</taxon>
    </lineage>
</organism>
<comment type="pathway">
    <text evidence="3">Secondary metabolite biosynthesis; terpenoid biosynthesis.</text>
</comment>
<gene>
    <name evidence="16" type="ORF">MSAN_01188000</name>
</gene>
<comment type="similarity">
    <text evidence="4">Belongs to the cytochrome P450 family.</text>
</comment>
<evidence type="ECO:0000256" key="5">
    <source>
        <dbReference type="ARBA" id="ARBA00022617"/>
    </source>
</evidence>
<dbReference type="AlphaFoldDB" id="A0A8H6YM50"/>
<dbReference type="InterPro" id="IPR002403">
    <property type="entry name" value="Cyt_P450_E_grp-IV"/>
</dbReference>
<dbReference type="PRINTS" id="PR00385">
    <property type="entry name" value="P450"/>
</dbReference>
<sequence length="545" mass="61749">MPVVTIKMLTLHSAIPTTMISQILLPIFATILFYVLFHTLPIVYRELTSPLRHMAGPENPSLLVGNSQEMMEDPNLTDKWRSQFGRTFRFKGIFSISELHTSDIKAIQHIISNSAVYRRAPFARARSALLTGNGILSVDLDNHKRFRRIVASSIHRPLLGEKVLTEIFIEEAIQLRDIWAQKVQEDGRIEVISWLRLATLDVIGKAGFNHDFHALVPDKKPNELNEVLKQLFLSPHTNRYNIFRLAQSHIPILGLIPLPGKRLFMTARSKMYSIGQQILESTKAGIGSEKDFAGKRDLLSALLRANLSTEIPANQRLSDRELISQIPTFFVAGHETTSLAASWALHALSVNATAQTKLREELLTISTDNPTMDELNSLPYLEKVVRETLRIYSPVTSRHRMAMREDVLPLSEPYRDQQGNLHHSLVIPKGQTIYIPILAVNTDKDIWGPDSKEWKPERWDEVPEAVSAIPSVWGNLLTFFAGPHNCVGFRFAVLEVKVLLFTIIRAFEVQKGGPNRTHSGVAPTSHRSRRRRREVKLAHHFQSVQ</sequence>
<evidence type="ECO:0000256" key="9">
    <source>
        <dbReference type="ARBA" id="ARBA00023002"/>
    </source>
</evidence>
<evidence type="ECO:0000256" key="15">
    <source>
        <dbReference type="SAM" id="Phobius"/>
    </source>
</evidence>
<keyword evidence="11" id="KW-0503">Monooxygenase</keyword>
<keyword evidence="12 15" id="KW-0472">Membrane</keyword>
<feature type="transmembrane region" description="Helical" evidence="15">
    <location>
        <begin position="20"/>
        <end position="44"/>
    </location>
</feature>
<keyword evidence="7 13" id="KW-0479">Metal-binding</keyword>
<evidence type="ECO:0000256" key="2">
    <source>
        <dbReference type="ARBA" id="ARBA00004370"/>
    </source>
</evidence>
<evidence type="ECO:0000256" key="7">
    <source>
        <dbReference type="ARBA" id="ARBA00022723"/>
    </source>
</evidence>
<dbReference type="GO" id="GO:0020037">
    <property type="term" value="F:heme binding"/>
    <property type="evidence" value="ECO:0007669"/>
    <property type="project" value="InterPro"/>
</dbReference>
<keyword evidence="17" id="KW-1185">Reference proteome</keyword>
<dbReference type="PANTHER" id="PTHR24305:SF166">
    <property type="entry name" value="CYTOCHROME P450 12A4, MITOCHONDRIAL-RELATED"/>
    <property type="match status" value="1"/>
</dbReference>
<evidence type="ECO:0000256" key="11">
    <source>
        <dbReference type="ARBA" id="ARBA00023033"/>
    </source>
</evidence>
<dbReference type="InterPro" id="IPR036396">
    <property type="entry name" value="Cyt_P450_sf"/>
</dbReference>
<feature type="binding site" description="axial binding residue" evidence="13">
    <location>
        <position position="486"/>
    </location>
    <ligand>
        <name>heme</name>
        <dbReference type="ChEBI" id="CHEBI:30413"/>
    </ligand>
    <ligandPart>
        <name>Fe</name>
        <dbReference type="ChEBI" id="CHEBI:18248"/>
    </ligandPart>
</feature>
<evidence type="ECO:0000256" key="6">
    <source>
        <dbReference type="ARBA" id="ARBA00022692"/>
    </source>
</evidence>
<keyword evidence="6 15" id="KW-0812">Transmembrane</keyword>
<evidence type="ECO:0000313" key="16">
    <source>
        <dbReference type="EMBL" id="KAF7361544.1"/>
    </source>
</evidence>
<evidence type="ECO:0000256" key="14">
    <source>
        <dbReference type="SAM" id="MobiDB-lite"/>
    </source>
</evidence>
<evidence type="ECO:0000313" key="17">
    <source>
        <dbReference type="Proteomes" id="UP000623467"/>
    </source>
</evidence>
<protein>
    <recommendedName>
        <fullName evidence="18">Cytochrome P450</fullName>
    </recommendedName>
</protein>
<proteinExistence type="inferred from homology"/>
<reference evidence="16" key="1">
    <citation type="submission" date="2020-05" db="EMBL/GenBank/DDBJ databases">
        <title>Mycena genomes resolve the evolution of fungal bioluminescence.</title>
        <authorList>
            <person name="Tsai I.J."/>
        </authorList>
    </citation>
    <scope>NUCLEOTIDE SEQUENCE</scope>
    <source>
        <strain evidence="16">160909Yilan</strain>
    </source>
</reference>
<evidence type="ECO:0000256" key="10">
    <source>
        <dbReference type="ARBA" id="ARBA00023004"/>
    </source>
</evidence>
<dbReference type="InterPro" id="IPR050121">
    <property type="entry name" value="Cytochrome_P450_monoxygenase"/>
</dbReference>
<comment type="subcellular location">
    <subcellularLocation>
        <location evidence="2">Membrane</location>
    </subcellularLocation>
</comment>
<feature type="region of interest" description="Disordered" evidence="14">
    <location>
        <begin position="514"/>
        <end position="545"/>
    </location>
</feature>
<evidence type="ECO:0000256" key="1">
    <source>
        <dbReference type="ARBA" id="ARBA00001971"/>
    </source>
</evidence>
<keyword evidence="5 13" id="KW-0349">Heme</keyword>
<evidence type="ECO:0000256" key="12">
    <source>
        <dbReference type="ARBA" id="ARBA00023136"/>
    </source>
</evidence>
<evidence type="ECO:0000256" key="4">
    <source>
        <dbReference type="ARBA" id="ARBA00010617"/>
    </source>
</evidence>
<evidence type="ECO:0000256" key="3">
    <source>
        <dbReference type="ARBA" id="ARBA00004721"/>
    </source>
</evidence>
<dbReference type="PRINTS" id="PR00465">
    <property type="entry name" value="EP450IV"/>
</dbReference>